<dbReference type="PANTHER" id="PTHR43674:SF2">
    <property type="entry name" value="BETA-UREIDOPROPIONASE"/>
    <property type="match status" value="1"/>
</dbReference>
<feature type="compositionally biased region" description="Polar residues" evidence="2">
    <location>
        <begin position="150"/>
        <end position="159"/>
    </location>
</feature>
<dbReference type="InterPro" id="IPR036526">
    <property type="entry name" value="C-N_Hydrolase_sf"/>
</dbReference>
<dbReference type="EMBL" id="JADKIO010000006">
    <property type="protein sequence ID" value="MBK9796695.1"/>
    <property type="molecule type" value="Genomic_DNA"/>
</dbReference>
<reference evidence="4" key="1">
    <citation type="submission" date="2020-10" db="EMBL/GenBank/DDBJ databases">
        <title>Connecting structure to function with the recovery of over 1000 high-quality activated sludge metagenome-assembled genomes encoding full-length rRNA genes using long-read sequencing.</title>
        <authorList>
            <person name="Singleton C.M."/>
            <person name="Petriglieri F."/>
            <person name="Kristensen J.M."/>
            <person name="Kirkegaard R.H."/>
            <person name="Michaelsen T.Y."/>
            <person name="Andersen M.H."/>
            <person name="Karst S.M."/>
            <person name="Dueholm M.S."/>
            <person name="Nielsen P.H."/>
            <person name="Albertsen M."/>
        </authorList>
    </citation>
    <scope>NUCLEOTIDE SEQUENCE</scope>
    <source>
        <strain evidence="4">Skiv_18-Q3-R9-52_MAXAC.067</strain>
    </source>
</reference>
<dbReference type="GO" id="GO:0016811">
    <property type="term" value="F:hydrolase activity, acting on carbon-nitrogen (but not peptide) bonds, in linear amides"/>
    <property type="evidence" value="ECO:0007669"/>
    <property type="project" value="TreeGrafter"/>
</dbReference>
<dbReference type="PROSITE" id="PS50263">
    <property type="entry name" value="CN_HYDROLASE"/>
    <property type="match status" value="1"/>
</dbReference>
<sequence>MSIPVLPTTLRVALIQQATVWQEPEANLARGRGFVQAAAWSGARVAVFPELFTLGFTMAPEPFAEAIPGPTVERVGALSKEFGIHLVGSVVEAHGPHPRNAAFVTAPDGSSWRSTASSTPFPTARRTGTTRAGRTARSSRSMGSPAACRSATTCVSRSPSGPWRPGAPR</sequence>
<feature type="compositionally biased region" description="Low complexity" evidence="2">
    <location>
        <begin position="123"/>
        <end position="141"/>
    </location>
</feature>
<accession>A0A9D7SHB9</accession>
<dbReference type="PANTHER" id="PTHR43674">
    <property type="entry name" value="NITRILASE C965.09-RELATED"/>
    <property type="match status" value="1"/>
</dbReference>
<dbReference type="InterPro" id="IPR003010">
    <property type="entry name" value="C-N_Hydrolase"/>
</dbReference>
<protein>
    <submittedName>
        <fullName evidence="4">Carbon-nitrogen hydrolase family protein</fullName>
    </submittedName>
</protein>
<dbReference type="SUPFAM" id="SSF56317">
    <property type="entry name" value="Carbon-nitrogen hydrolase"/>
    <property type="match status" value="1"/>
</dbReference>
<feature type="compositionally biased region" description="Polar residues" evidence="2">
    <location>
        <begin position="111"/>
        <end position="121"/>
    </location>
</feature>
<feature type="region of interest" description="Disordered" evidence="2">
    <location>
        <begin position="106"/>
        <end position="169"/>
    </location>
</feature>
<proteinExistence type="predicted"/>
<feature type="domain" description="CN hydrolase" evidence="3">
    <location>
        <begin position="10"/>
        <end position="169"/>
    </location>
</feature>
<evidence type="ECO:0000313" key="4">
    <source>
        <dbReference type="EMBL" id="MBK9796695.1"/>
    </source>
</evidence>
<evidence type="ECO:0000256" key="1">
    <source>
        <dbReference type="ARBA" id="ARBA00022801"/>
    </source>
</evidence>
<dbReference type="CDD" id="cd07197">
    <property type="entry name" value="nitrilase"/>
    <property type="match status" value="1"/>
</dbReference>
<evidence type="ECO:0000256" key="2">
    <source>
        <dbReference type="SAM" id="MobiDB-lite"/>
    </source>
</evidence>
<evidence type="ECO:0000259" key="3">
    <source>
        <dbReference type="PROSITE" id="PS50263"/>
    </source>
</evidence>
<dbReference type="AlphaFoldDB" id="A0A9D7SHB9"/>
<comment type="caution">
    <text evidence="4">The sequence shown here is derived from an EMBL/GenBank/DDBJ whole genome shotgun (WGS) entry which is preliminary data.</text>
</comment>
<keyword evidence="1 4" id="KW-0378">Hydrolase</keyword>
<dbReference type="Pfam" id="PF00795">
    <property type="entry name" value="CN_hydrolase"/>
    <property type="match status" value="1"/>
</dbReference>
<dbReference type="InterPro" id="IPR050345">
    <property type="entry name" value="Aliph_Amidase/BUP"/>
</dbReference>
<dbReference type="Gene3D" id="3.60.110.10">
    <property type="entry name" value="Carbon-nitrogen hydrolase"/>
    <property type="match status" value="1"/>
</dbReference>
<organism evidence="4 5">
    <name type="scientific">Candidatus Geothrix skivensis</name>
    <dbReference type="NCBI Taxonomy" id="2954439"/>
    <lineage>
        <taxon>Bacteria</taxon>
        <taxon>Pseudomonadati</taxon>
        <taxon>Acidobacteriota</taxon>
        <taxon>Holophagae</taxon>
        <taxon>Holophagales</taxon>
        <taxon>Holophagaceae</taxon>
        <taxon>Geothrix</taxon>
    </lineage>
</organism>
<name>A0A9D7SHB9_9BACT</name>
<dbReference type="Proteomes" id="UP000886657">
    <property type="component" value="Unassembled WGS sequence"/>
</dbReference>
<evidence type="ECO:0000313" key="5">
    <source>
        <dbReference type="Proteomes" id="UP000886657"/>
    </source>
</evidence>
<gene>
    <name evidence="4" type="ORF">IPP58_09390</name>
</gene>